<evidence type="ECO:0000313" key="3">
    <source>
        <dbReference type="Proteomes" id="UP000029391"/>
    </source>
</evidence>
<evidence type="ECO:0000256" key="1">
    <source>
        <dbReference type="SAM" id="SignalP"/>
    </source>
</evidence>
<proteinExistence type="predicted"/>
<dbReference type="EMBL" id="AWXU01000017">
    <property type="protein sequence ID" value="KFN50691.1"/>
    <property type="molecule type" value="Genomic_DNA"/>
</dbReference>
<dbReference type="AlphaFoldDB" id="A0A091BG14"/>
<gene>
    <name evidence="2" type="ORF">P873_05885</name>
</gene>
<protein>
    <recommendedName>
        <fullName evidence="4">DUF2059 domain-containing protein</fullName>
    </recommendedName>
</protein>
<dbReference type="RefSeq" id="WP_026817146.1">
    <property type="nucleotide sequence ID" value="NZ_AUFF01000006.1"/>
</dbReference>
<evidence type="ECO:0008006" key="4">
    <source>
        <dbReference type="Google" id="ProtNLM"/>
    </source>
</evidence>
<reference evidence="2 3" key="1">
    <citation type="submission" date="2013-09" db="EMBL/GenBank/DDBJ databases">
        <title>Genome sequencing of Arenimonas composti.</title>
        <authorList>
            <person name="Chen F."/>
            <person name="Wang G."/>
        </authorList>
    </citation>
    <scope>NUCLEOTIDE SEQUENCE [LARGE SCALE GENOMIC DNA]</scope>
    <source>
        <strain evidence="2 3">TR7-09</strain>
    </source>
</reference>
<name>A0A091BG14_9GAMM</name>
<feature type="signal peptide" evidence="1">
    <location>
        <begin position="1"/>
        <end position="20"/>
    </location>
</feature>
<accession>A0A091BG14</accession>
<keyword evidence="1" id="KW-0732">Signal</keyword>
<keyword evidence="3" id="KW-1185">Reference proteome</keyword>
<organism evidence="2 3">
    <name type="scientific">Arenimonas composti TR7-09 = DSM 18010</name>
    <dbReference type="NCBI Taxonomy" id="1121013"/>
    <lineage>
        <taxon>Bacteria</taxon>
        <taxon>Pseudomonadati</taxon>
        <taxon>Pseudomonadota</taxon>
        <taxon>Gammaproteobacteria</taxon>
        <taxon>Lysobacterales</taxon>
        <taxon>Lysobacteraceae</taxon>
        <taxon>Arenimonas</taxon>
    </lineage>
</organism>
<sequence>MHFPRLALLAALLVASPLFAAAPMRTVKPLETTKSSASARPAPEVLAPEDAAVPGPEVEAMIRQLGVAYFFAQGIRNETATADTAEEREVIEAVIADPGFIEGLTVDFATVLAPWLRREDVAAFSEFAARGAGDRLAAAIAADPSRPIGEHGASLRRRDRRAFEALVERGLLDRLANALQRPEAIGAFVGQLANVGCRIARSRDPARYDDVADQYCALATSLSDDSGLSDAPSSDAAIAVLRLFDLPAVTRHEFSRGIAAAADPSQRRVLEVMLALMDDEELLQLAGAELDRLAAPEDLQRLADYAQTAGGRRLGEALRGLNASNLAALVADLPPELLTEMESAVGEAALTRIGTALGSDSFEAVGVELGRRLVCRADPASLPPEVRLVLTSGMCRR</sequence>
<comment type="caution">
    <text evidence="2">The sequence shown here is derived from an EMBL/GenBank/DDBJ whole genome shotgun (WGS) entry which is preliminary data.</text>
</comment>
<evidence type="ECO:0000313" key="2">
    <source>
        <dbReference type="EMBL" id="KFN50691.1"/>
    </source>
</evidence>
<dbReference type="STRING" id="1121013.GCA_000426365_02157"/>
<feature type="chain" id="PRO_5001871538" description="DUF2059 domain-containing protein" evidence="1">
    <location>
        <begin position="21"/>
        <end position="397"/>
    </location>
</feature>
<dbReference type="Proteomes" id="UP000029391">
    <property type="component" value="Unassembled WGS sequence"/>
</dbReference>